<sequence length="41" mass="4568">MYRNRYRRPPGRRNSAQVSGVSTVFALGETGPARGLRDCQS</sequence>
<protein>
    <submittedName>
        <fullName evidence="1">Uncharacterized protein</fullName>
    </submittedName>
</protein>
<dbReference type="AlphaFoldDB" id="A0A0H3A1R3"/>
<dbReference type="EMBL" id="CP000479">
    <property type="protein sequence ID" value="ABK67953.1"/>
    <property type="molecule type" value="Genomic_DNA"/>
</dbReference>
<name>A0A0H3A1R3_MYCA1</name>
<dbReference type="Proteomes" id="UP000001574">
    <property type="component" value="Chromosome"/>
</dbReference>
<reference evidence="1 2" key="1">
    <citation type="submission" date="2006-10" db="EMBL/GenBank/DDBJ databases">
        <authorList>
            <person name="Fleischmann R.D."/>
            <person name="Dodson R.J."/>
            <person name="Haft D.H."/>
            <person name="Merkel J.S."/>
            <person name="Nelson W.C."/>
            <person name="Fraser C.M."/>
        </authorList>
    </citation>
    <scope>NUCLEOTIDE SEQUENCE [LARGE SCALE GENOMIC DNA]</scope>
    <source>
        <strain evidence="1 2">104</strain>
    </source>
</reference>
<dbReference type="KEGG" id="mav:MAV_1315"/>
<proteinExistence type="predicted"/>
<organism evidence="1 2">
    <name type="scientific">Mycobacterium avium (strain 104)</name>
    <dbReference type="NCBI Taxonomy" id="243243"/>
    <lineage>
        <taxon>Bacteria</taxon>
        <taxon>Bacillati</taxon>
        <taxon>Actinomycetota</taxon>
        <taxon>Actinomycetes</taxon>
        <taxon>Mycobacteriales</taxon>
        <taxon>Mycobacteriaceae</taxon>
        <taxon>Mycobacterium</taxon>
        <taxon>Mycobacterium avium complex (MAC)</taxon>
    </lineage>
</organism>
<dbReference type="HOGENOM" id="CLU_3272967_0_0_11"/>
<evidence type="ECO:0000313" key="2">
    <source>
        <dbReference type="Proteomes" id="UP000001574"/>
    </source>
</evidence>
<evidence type="ECO:0000313" key="1">
    <source>
        <dbReference type="EMBL" id="ABK67953.1"/>
    </source>
</evidence>
<accession>A0A0H3A1R3</accession>
<gene>
    <name evidence="1" type="ordered locus">MAV_1315</name>
</gene>